<evidence type="ECO:0000256" key="6">
    <source>
        <dbReference type="ARBA" id="ARBA00022968"/>
    </source>
</evidence>
<dbReference type="GO" id="GO:0005794">
    <property type="term" value="C:Golgi apparatus"/>
    <property type="evidence" value="ECO:0007669"/>
    <property type="project" value="TreeGrafter"/>
</dbReference>
<evidence type="ECO:0000313" key="11">
    <source>
        <dbReference type="EMBL" id="EER24437.1"/>
    </source>
</evidence>
<accession>C5PIT4</accession>
<dbReference type="Pfam" id="PF11051">
    <property type="entry name" value="Mannosyl_trans3"/>
    <property type="match status" value="1"/>
</dbReference>
<sequence>MMDFIPVFPLFQKLHLIRASTLVVLIILFSLTPFSFLFPFLVSSNRLSLPDLKLSPNSVSLDVIATYFADFPLNYTNFGESGRRIQILQNWVENASGDIAVWTAIEIFALSLFPFLRHPVEKQPLLSLLRRHVPGSRGIVVPVGTSSFRFACHLVGSIRNVLNSQIPIEIAYAGESDLPLAYRQFLSSLAPEIYLLDVTSYFDDDIVGLSIGTWAIKPFAILASRFEQVILMDSDSILLQEPEKILDSHNGFKKTGLLLFHDRLLWKNAYPERHAWWQEQMKHTSPSLNFRSSRVHNENYAEEGESGLVVVDKARISTLMGVLHVAWQNTKDVRTQVTYLMGYGDKESWWLAFELCDVPYTFESHYAAILGETVKIDGVTRVCSFHIAHTDENDALLWFNGGLLKSKMGNNAEYWFPEVWMLDGEWEKSQDKSTWSCMKNGTLFPLDERTVRVLQESVNEARRLDPATIDYNGQALDAVDVLLVARSIRALDFFVN</sequence>
<reference evidence="11 12" key="1">
    <citation type="journal article" date="2009" name="Genome Res.">
        <title>Comparative genomic analyses of the human fungal pathogens Coccidioides and their relatives.</title>
        <authorList>
            <person name="Sharpton T.J."/>
            <person name="Stajich J.E."/>
            <person name="Rounsley S.D."/>
            <person name="Gardner M.J."/>
            <person name="Wortman J.R."/>
            <person name="Jordar V.S."/>
            <person name="Maiti R."/>
            <person name="Kodira C.D."/>
            <person name="Neafsey D.E."/>
            <person name="Zeng Q."/>
            <person name="Hung C.-Y."/>
            <person name="McMahan C."/>
            <person name="Muszewska A."/>
            <person name="Grynberg M."/>
            <person name="Mandel M.A."/>
            <person name="Kellner E.M."/>
            <person name="Barker B.M."/>
            <person name="Galgiani J.N."/>
            <person name="Orbach M.J."/>
            <person name="Kirkland T.N."/>
            <person name="Cole G.T."/>
            <person name="Henn M.R."/>
            <person name="Birren B.W."/>
            <person name="Taylor J.W."/>
        </authorList>
    </citation>
    <scope>NUCLEOTIDE SEQUENCE [LARGE SCALE GENOMIC DNA]</scope>
    <source>
        <strain evidence="12">C735</strain>
    </source>
</reference>
<comment type="subcellular location">
    <subcellularLocation>
        <location evidence="1">Membrane</location>
        <topology evidence="1">Single-pass type II membrane protein</topology>
    </subcellularLocation>
</comment>
<evidence type="ECO:0000256" key="5">
    <source>
        <dbReference type="ARBA" id="ARBA00022692"/>
    </source>
</evidence>
<keyword evidence="7 10" id="KW-1133">Transmembrane helix</keyword>
<dbReference type="OrthoDB" id="430354at2759"/>
<keyword evidence="3" id="KW-0328">Glycosyltransferase</keyword>
<feature type="transmembrane region" description="Helical" evidence="10">
    <location>
        <begin position="21"/>
        <end position="42"/>
    </location>
</feature>
<protein>
    <recommendedName>
        <fullName evidence="13">Alpha-1,3-mannosyltransferase</fullName>
    </recommendedName>
</protein>
<evidence type="ECO:0000256" key="2">
    <source>
        <dbReference type="ARBA" id="ARBA00009105"/>
    </source>
</evidence>
<evidence type="ECO:0000256" key="3">
    <source>
        <dbReference type="ARBA" id="ARBA00022676"/>
    </source>
</evidence>
<dbReference type="InterPro" id="IPR029044">
    <property type="entry name" value="Nucleotide-diphossugar_trans"/>
</dbReference>
<organism evidence="11 12">
    <name type="scientific">Coccidioides posadasii (strain C735)</name>
    <name type="common">Valley fever fungus</name>
    <dbReference type="NCBI Taxonomy" id="222929"/>
    <lineage>
        <taxon>Eukaryota</taxon>
        <taxon>Fungi</taxon>
        <taxon>Dikarya</taxon>
        <taxon>Ascomycota</taxon>
        <taxon>Pezizomycotina</taxon>
        <taxon>Eurotiomycetes</taxon>
        <taxon>Eurotiomycetidae</taxon>
        <taxon>Onygenales</taxon>
        <taxon>Onygenaceae</taxon>
        <taxon>Coccidioides</taxon>
    </lineage>
</organism>
<dbReference type="EMBL" id="ACFW01000049">
    <property type="protein sequence ID" value="EER24437.1"/>
    <property type="molecule type" value="Genomic_DNA"/>
</dbReference>
<proteinExistence type="inferred from homology"/>
<evidence type="ECO:0000256" key="7">
    <source>
        <dbReference type="ARBA" id="ARBA00022989"/>
    </source>
</evidence>
<evidence type="ECO:0000256" key="4">
    <source>
        <dbReference type="ARBA" id="ARBA00022679"/>
    </source>
</evidence>
<dbReference type="GO" id="GO:0006493">
    <property type="term" value="P:protein O-linked glycosylation"/>
    <property type="evidence" value="ECO:0007669"/>
    <property type="project" value="TreeGrafter"/>
</dbReference>
<evidence type="ECO:0000256" key="9">
    <source>
        <dbReference type="ARBA" id="ARBA00023180"/>
    </source>
</evidence>
<dbReference type="InterPro" id="IPR022751">
    <property type="entry name" value="Alpha_mannosyltransferase"/>
</dbReference>
<evidence type="ECO:0000313" key="12">
    <source>
        <dbReference type="Proteomes" id="UP000009084"/>
    </source>
</evidence>
<evidence type="ECO:0008006" key="13">
    <source>
        <dbReference type="Google" id="ProtNLM"/>
    </source>
</evidence>
<dbReference type="AlphaFoldDB" id="C5PIT4"/>
<comment type="similarity">
    <text evidence="2">Belongs to the MNN1/MNT family.</text>
</comment>
<evidence type="ECO:0000256" key="8">
    <source>
        <dbReference type="ARBA" id="ARBA00023136"/>
    </source>
</evidence>
<name>C5PIT4_COCP7</name>
<keyword evidence="4" id="KW-0808">Transferase</keyword>
<dbReference type="HOGENOM" id="CLU_030430_0_1_1"/>
<dbReference type="SUPFAM" id="SSF53448">
    <property type="entry name" value="Nucleotide-diphospho-sugar transferases"/>
    <property type="match status" value="1"/>
</dbReference>
<dbReference type="Proteomes" id="UP000009084">
    <property type="component" value="Unassembled WGS sequence"/>
</dbReference>
<evidence type="ECO:0000256" key="1">
    <source>
        <dbReference type="ARBA" id="ARBA00004606"/>
    </source>
</evidence>
<dbReference type="PANTHER" id="PTHR31392:SF1">
    <property type="entry name" value="ALPHA-1,3-MANNOSYLTRANSFERASE MNN1-RELATED"/>
    <property type="match status" value="1"/>
</dbReference>
<keyword evidence="8 10" id="KW-0472">Membrane</keyword>
<keyword evidence="5 10" id="KW-0812">Transmembrane</keyword>
<gene>
    <name evidence="11" type="ORF">CPC735_058070</name>
</gene>
<keyword evidence="6" id="KW-0735">Signal-anchor</keyword>
<dbReference type="PANTHER" id="PTHR31392">
    <property type="entry name" value="ALPHA-1,3-MANNOSYLTRANSFERASE MNN1-RELATED"/>
    <property type="match status" value="1"/>
</dbReference>
<dbReference type="VEuPathDB" id="FungiDB:CPC735_058070"/>
<evidence type="ECO:0000256" key="10">
    <source>
        <dbReference type="SAM" id="Phobius"/>
    </source>
</evidence>
<keyword evidence="9" id="KW-0325">Glycoprotein</keyword>
<dbReference type="GO" id="GO:0000033">
    <property type="term" value="F:alpha-1,3-mannosyltransferase activity"/>
    <property type="evidence" value="ECO:0007669"/>
    <property type="project" value="TreeGrafter"/>
</dbReference>
<comment type="caution">
    <text evidence="11">The sequence shown here is derived from an EMBL/GenBank/DDBJ whole genome shotgun (WGS) entry which is preliminary data.</text>
</comment>
<dbReference type="GO" id="GO:0016020">
    <property type="term" value="C:membrane"/>
    <property type="evidence" value="ECO:0007669"/>
    <property type="project" value="UniProtKB-SubCell"/>
</dbReference>